<accession>A0AA36H300</accession>
<evidence type="ECO:0000313" key="2">
    <source>
        <dbReference type="Proteomes" id="UP001176961"/>
    </source>
</evidence>
<evidence type="ECO:0000313" key="1">
    <source>
        <dbReference type="EMBL" id="CAJ0603084.1"/>
    </source>
</evidence>
<keyword evidence="2" id="KW-1185">Reference proteome</keyword>
<proteinExistence type="predicted"/>
<name>A0AA36H300_CYLNA</name>
<gene>
    <name evidence="1" type="ORF">CYNAS_LOCUS15067</name>
</gene>
<organism evidence="1 2">
    <name type="scientific">Cylicocyclus nassatus</name>
    <name type="common">Nematode worm</name>
    <dbReference type="NCBI Taxonomy" id="53992"/>
    <lineage>
        <taxon>Eukaryota</taxon>
        <taxon>Metazoa</taxon>
        <taxon>Ecdysozoa</taxon>
        <taxon>Nematoda</taxon>
        <taxon>Chromadorea</taxon>
        <taxon>Rhabditida</taxon>
        <taxon>Rhabditina</taxon>
        <taxon>Rhabditomorpha</taxon>
        <taxon>Strongyloidea</taxon>
        <taxon>Strongylidae</taxon>
        <taxon>Cylicocyclus</taxon>
    </lineage>
</organism>
<dbReference type="EMBL" id="CATQJL010000305">
    <property type="protein sequence ID" value="CAJ0603084.1"/>
    <property type="molecule type" value="Genomic_DNA"/>
</dbReference>
<reference evidence="1" key="1">
    <citation type="submission" date="2023-07" db="EMBL/GenBank/DDBJ databases">
        <authorList>
            <consortium name="CYATHOMIX"/>
        </authorList>
    </citation>
    <scope>NUCLEOTIDE SEQUENCE</scope>
    <source>
        <strain evidence="1">N/A</strain>
    </source>
</reference>
<protein>
    <submittedName>
        <fullName evidence="1">Uncharacterized protein</fullName>
    </submittedName>
</protein>
<dbReference type="AlphaFoldDB" id="A0AA36H300"/>
<sequence>MIATLVMEAFNSYVESCHTIKALLPEWCDHRVKVEAELRELTHQFDEWKVEAERAGIASMAVLRSDAREGPTPVTGCAFKFVCSDSLRKRIDDTVALLEQAKPLTENLIKAIEAFQEKENLFLEKIDYGSFKDCREFVLPSDTNVYPLLAVVWRLSRRKFSELDFFPSMLGILLNLKESLHLARTVRNIPNLAVEGIQGRYEVAFQLHNLASCVKWECHHLPHLIMEYLPIP</sequence>
<comment type="caution">
    <text evidence="1">The sequence shown here is derived from an EMBL/GenBank/DDBJ whole genome shotgun (WGS) entry which is preliminary data.</text>
</comment>
<dbReference type="Proteomes" id="UP001176961">
    <property type="component" value="Unassembled WGS sequence"/>
</dbReference>